<dbReference type="EMBL" id="GBRH01244472">
    <property type="protein sequence ID" value="JAD53423.1"/>
    <property type="molecule type" value="Transcribed_RNA"/>
</dbReference>
<reference evidence="2" key="1">
    <citation type="submission" date="2014-09" db="EMBL/GenBank/DDBJ databases">
        <authorList>
            <person name="Magalhaes I.L.F."/>
            <person name="Oliveira U."/>
            <person name="Santos F.R."/>
            <person name="Vidigal T.H.D.A."/>
            <person name="Brescovit A.D."/>
            <person name="Santos A.J."/>
        </authorList>
    </citation>
    <scope>NUCLEOTIDE SEQUENCE</scope>
    <source>
        <tissue evidence="2">Shoot tissue taken approximately 20 cm above the soil surface</tissue>
    </source>
</reference>
<organism evidence="2">
    <name type="scientific">Arundo donax</name>
    <name type="common">Giant reed</name>
    <name type="synonym">Donax arundinaceus</name>
    <dbReference type="NCBI Taxonomy" id="35708"/>
    <lineage>
        <taxon>Eukaryota</taxon>
        <taxon>Viridiplantae</taxon>
        <taxon>Streptophyta</taxon>
        <taxon>Embryophyta</taxon>
        <taxon>Tracheophyta</taxon>
        <taxon>Spermatophyta</taxon>
        <taxon>Magnoliopsida</taxon>
        <taxon>Liliopsida</taxon>
        <taxon>Poales</taxon>
        <taxon>Poaceae</taxon>
        <taxon>PACMAD clade</taxon>
        <taxon>Arundinoideae</taxon>
        <taxon>Arundineae</taxon>
        <taxon>Arundo</taxon>
    </lineage>
</organism>
<reference evidence="2" key="2">
    <citation type="journal article" date="2015" name="Data Brief">
        <title>Shoot transcriptome of the giant reed, Arundo donax.</title>
        <authorList>
            <person name="Barrero R.A."/>
            <person name="Guerrero F.D."/>
            <person name="Moolhuijzen P."/>
            <person name="Goolsby J.A."/>
            <person name="Tidwell J."/>
            <person name="Bellgard S.E."/>
            <person name="Bellgard M.I."/>
        </authorList>
    </citation>
    <scope>NUCLEOTIDE SEQUENCE</scope>
    <source>
        <tissue evidence="2">Shoot tissue taken approximately 20 cm above the soil surface</tissue>
    </source>
</reference>
<name>A0A0A9AU54_ARUDO</name>
<evidence type="ECO:0000313" key="2">
    <source>
        <dbReference type="EMBL" id="JAD53423.1"/>
    </source>
</evidence>
<sequence length="203" mass="21141">MRSFPHPVVELTTMPGRLNLAVISGAGGSNIVGVSCDRRTVIYDTAAAAEMPWHAGASLRHARRHRPHSAGDPAVRRRQQRLATSRRCAPQFPGPPAVLPPAQLSSHSRWSSCALPTPGGGSPDPGGLTGAAPARAASRWRRQLALTSHAPPSCESLCAVALAGEAPRYLEKVSIALDVAPPGIPSSSGAGAVIVFLRLDHAL</sequence>
<accession>A0A0A9AU54</accession>
<proteinExistence type="predicted"/>
<dbReference type="AlphaFoldDB" id="A0A0A9AU54"/>
<evidence type="ECO:0000256" key="1">
    <source>
        <dbReference type="SAM" id="MobiDB-lite"/>
    </source>
</evidence>
<protein>
    <submittedName>
        <fullName evidence="2">Uncharacterized protein</fullName>
    </submittedName>
</protein>
<feature type="region of interest" description="Disordered" evidence="1">
    <location>
        <begin position="58"/>
        <end position="95"/>
    </location>
</feature>